<dbReference type="Proteomes" id="UP000552038">
    <property type="component" value="Unassembled WGS sequence"/>
</dbReference>
<dbReference type="EMBL" id="JABFOR010000019">
    <property type="protein sequence ID" value="NOJ71951.1"/>
    <property type="molecule type" value="Genomic_DNA"/>
</dbReference>
<protein>
    <submittedName>
        <fullName evidence="1">Uncharacterized protein</fullName>
    </submittedName>
</protein>
<dbReference type="AlphaFoldDB" id="A0AAP6ZYD6"/>
<evidence type="ECO:0000313" key="1">
    <source>
        <dbReference type="EMBL" id="NOJ71951.1"/>
    </source>
</evidence>
<evidence type="ECO:0000313" key="2">
    <source>
        <dbReference type="Proteomes" id="UP000552038"/>
    </source>
</evidence>
<proteinExistence type="predicted"/>
<gene>
    <name evidence="1" type="ORF">HMI46_15460</name>
</gene>
<accession>A0AAP6ZYD6</accession>
<name>A0AAP6ZYD6_PAEAL</name>
<comment type="caution">
    <text evidence="1">The sequence shown here is derived from an EMBL/GenBank/DDBJ whole genome shotgun (WGS) entry which is preliminary data.</text>
</comment>
<organism evidence="1 2">
    <name type="scientific">Paenibacillus alvei</name>
    <name type="common">Bacillus alvei</name>
    <dbReference type="NCBI Taxonomy" id="44250"/>
    <lineage>
        <taxon>Bacteria</taxon>
        <taxon>Bacillati</taxon>
        <taxon>Bacillota</taxon>
        <taxon>Bacilli</taxon>
        <taxon>Bacillales</taxon>
        <taxon>Paenibacillaceae</taxon>
        <taxon>Paenibacillus</taxon>
    </lineage>
</organism>
<reference evidence="1 2" key="1">
    <citation type="submission" date="2020-05" db="EMBL/GenBank/DDBJ databases">
        <title>Whole genome sequencing and identification of novel metabolites from Paenibacillus alvei strain JR949.</title>
        <authorList>
            <person name="Rajendhran J."/>
            <person name="Sree Pranav P."/>
            <person name="Mahalakshmi B."/>
            <person name="Karthikeyan R."/>
        </authorList>
    </citation>
    <scope>NUCLEOTIDE SEQUENCE [LARGE SCALE GENOMIC DNA]</scope>
    <source>
        <strain evidence="1 2">JR949</strain>
    </source>
</reference>
<sequence length="58" mass="6868">MLRVMLADQDVVERRLAMQMVEEGGCTCRGNTTLQYFIRVFKQIVKMTLLEYRKHFGI</sequence>